<dbReference type="VEuPathDB" id="VectorBase:HLOH_063476"/>
<feature type="region of interest" description="Disordered" evidence="1">
    <location>
        <begin position="88"/>
        <end position="136"/>
    </location>
</feature>
<comment type="caution">
    <text evidence="2">The sequence shown here is derived from an EMBL/GenBank/DDBJ whole genome shotgun (WGS) entry which is preliminary data.</text>
</comment>
<evidence type="ECO:0000313" key="2">
    <source>
        <dbReference type="EMBL" id="KAH9367370.1"/>
    </source>
</evidence>
<name>A0A9J6FVV3_HAELO</name>
<dbReference type="OMA" id="RCEQSNP"/>
<reference evidence="2 3" key="1">
    <citation type="journal article" date="2020" name="Cell">
        <title>Large-Scale Comparative Analyses of Tick Genomes Elucidate Their Genetic Diversity and Vector Capacities.</title>
        <authorList>
            <consortium name="Tick Genome and Microbiome Consortium (TIGMIC)"/>
            <person name="Jia N."/>
            <person name="Wang J."/>
            <person name="Shi W."/>
            <person name="Du L."/>
            <person name="Sun Y."/>
            <person name="Zhan W."/>
            <person name="Jiang J.F."/>
            <person name="Wang Q."/>
            <person name="Zhang B."/>
            <person name="Ji P."/>
            <person name="Bell-Sakyi L."/>
            <person name="Cui X.M."/>
            <person name="Yuan T.T."/>
            <person name="Jiang B.G."/>
            <person name="Yang W.F."/>
            <person name="Lam T.T."/>
            <person name="Chang Q.C."/>
            <person name="Ding S.J."/>
            <person name="Wang X.J."/>
            <person name="Zhu J.G."/>
            <person name="Ruan X.D."/>
            <person name="Zhao L."/>
            <person name="Wei J.T."/>
            <person name="Ye R.Z."/>
            <person name="Que T.C."/>
            <person name="Du C.H."/>
            <person name="Zhou Y.H."/>
            <person name="Cheng J.X."/>
            <person name="Dai P.F."/>
            <person name="Guo W.B."/>
            <person name="Han X.H."/>
            <person name="Huang E.J."/>
            <person name="Li L.F."/>
            <person name="Wei W."/>
            <person name="Gao Y.C."/>
            <person name="Liu J.Z."/>
            <person name="Shao H.Z."/>
            <person name="Wang X."/>
            <person name="Wang C.C."/>
            <person name="Yang T.C."/>
            <person name="Huo Q.B."/>
            <person name="Li W."/>
            <person name="Chen H.Y."/>
            <person name="Chen S.E."/>
            <person name="Zhou L.G."/>
            <person name="Ni X.B."/>
            <person name="Tian J.H."/>
            <person name="Sheng Y."/>
            <person name="Liu T."/>
            <person name="Pan Y.S."/>
            <person name="Xia L.Y."/>
            <person name="Li J."/>
            <person name="Zhao F."/>
            <person name="Cao W.C."/>
        </authorList>
    </citation>
    <scope>NUCLEOTIDE SEQUENCE [LARGE SCALE GENOMIC DNA]</scope>
    <source>
        <strain evidence="2">HaeL-2018</strain>
    </source>
</reference>
<evidence type="ECO:0000256" key="1">
    <source>
        <dbReference type="SAM" id="MobiDB-lite"/>
    </source>
</evidence>
<gene>
    <name evidence="2" type="ORF">HPB48_010165</name>
</gene>
<accession>A0A9J6FVV3</accession>
<dbReference type="OrthoDB" id="6772694at2759"/>
<dbReference type="Proteomes" id="UP000821853">
    <property type="component" value="Chromosome 2"/>
</dbReference>
<evidence type="ECO:0000313" key="3">
    <source>
        <dbReference type="Proteomes" id="UP000821853"/>
    </source>
</evidence>
<keyword evidence="3" id="KW-1185">Reference proteome</keyword>
<organism evidence="2 3">
    <name type="scientific">Haemaphysalis longicornis</name>
    <name type="common">Bush tick</name>
    <dbReference type="NCBI Taxonomy" id="44386"/>
    <lineage>
        <taxon>Eukaryota</taxon>
        <taxon>Metazoa</taxon>
        <taxon>Ecdysozoa</taxon>
        <taxon>Arthropoda</taxon>
        <taxon>Chelicerata</taxon>
        <taxon>Arachnida</taxon>
        <taxon>Acari</taxon>
        <taxon>Parasitiformes</taxon>
        <taxon>Ixodida</taxon>
        <taxon>Ixodoidea</taxon>
        <taxon>Ixodidae</taxon>
        <taxon>Haemaphysalinae</taxon>
        <taxon>Haemaphysalis</taxon>
    </lineage>
</organism>
<proteinExistence type="predicted"/>
<dbReference type="AlphaFoldDB" id="A0A9J6FVV3"/>
<dbReference type="EMBL" id="JABSTR010000004">
    <property type="protein sequence ID" value="KAH9367370.1"/>
    <property type="molecule type" value="Genomic_DNA"/>
</dbReference>
<feature type="compositionally biased region" description="Basic and acidic residues" evidence="1">
    <location>
        <begin position="126"/>
        <end position="136"/>
    </location>
</feature>
<sequence length="136" mass="14840">MGGQGRGETISPSENFYDNLPGSAMLFEARAGVLRTRMWRRKWDDAEEVMCAVCGEEEETAEHIVLRCEQSNPHHPGDSTMAEALGFIAHTPPGGTLGADDTDASGAPPGRATGDVAPHPVGTTRRRLEEWRRRAR</sequence>
<protein>
    <submittedName>
        <fullName evidence="2">Uncharacterized protein</fullName>
    </submittedName>
</protein>